<dbReference type="OrthoDB" id="695898at2759"/>
<feature type="compositionally biased region" description="Polar residues" evidence="1">
    <location>
        <begin position="751"/>
        <end position="767"/>
    </location>
</feature>
<gene>
    <name evidence="2" type="ORF">HU200_046677</name>
</gene>
<feature type="region of interest" description="Disordered" evidence="1">
    <location>
        <begin position="1"/>
        <end position="63"/>
    </location>
</feature>
<keyword evidence="3" id="KW-1185">Reference proteome</keyword>
<evidence type="ECO:0000313" key="3">
    <source>
        <dbReference type="Proteomes" id="UP000636709"/>
    </source>
</evidence>
<sequence length="790" mass="85878">MANRPGGSPVDGAAGSDTTSGGGSGDAINAAHLRSRQLSSLLSTKRSSRNASNLYKAHPPTTTRLGIEALGSCERKRKQQLDGASHGISEAAKAGDSAPPMPKRKSVIVRPEQPSIPTKTKKGERCAQSNQNPDSHKNGAHTMFHVLLAHPDAVIEDNIVEYKSLLAFLHSEQDIGDYIDADALAILRTRFKRHIAYEQKACSSKFMEYWVPAYFSQAQLKQYSSLLLANSSILQSQMATDNVKALRDIVMSLWKWRKRVGLVLAKQGMIIHSNCQDIMPTLSHCLLSWGVSFLFRRVDELQQDNCASESHERGIVFMDKVILEFVTEVSTDIQDSGKVNSPTISKAYMSGECYSRNITLVGERDGVSSLDGDPPKFWLNLLNGKSRCQLYKQNEASTEETNEARRKLRKRGEIAGSSSESSPVTNMPAQNSTGLPAQQNTAVTGHPQAEAEPSSNPDMESAQSLHPDIQPSSSILDADSSQTWRQPETTPVISQGGSTYYHSVDDRMGFDVDNNGMVCAHQAHSESPSFAAPQSPEMLPFSLDVGTRANLPKLEQDLLPDMAPSTSLSGVPLQRIQTCCRPDSATDLSKAGETEYLTCATCNLATLPASKEAETENGQASAPAQEIRTPHAQHNLATSQPLVDDLQPPTSILSEEAEMSSMLCATAAQDLQHGMQPSITTHDVRLERTDLSGMPVTISTTVLQSVEPSRDPHAEQAETLGILSARDLRPEVQPSSPMQDQPAEVEGAGTSGTIAAQNLQFETSVQHNPPERTHPDELKLWKTGLSKDLE</sequence>
<feature type="compositionally biased region" description="Low complexity" evidence="1">
    <location>
        <begin position="36"/>
        <end position="45"/>
    </location>
</feature>
<feature type="region of interest" description="Disordered" evidence="1">
    <location>
        <begin position="730"/>
        <end position="790"/>
    </location>
</feature>
<feature type="compositionally biased region" description="Basic and acidic residues" evidence="1">
    <location>
        <begin position="769"/>
        <end position="790"/>
    </location>
</feature>
<name>A0A835B0V3_9POAL</name>
<dbReference type="AlphaFoldDB" id="A0A835B0V3"/>
<evidence type="ECO:0000313" key="2">
    <source>
        <dbReference type="EMBL" id="KAF8677201.1"/>
    </source>
</evidence>
<feature type="compositionally biased region" description="Polar residues" evidence="1">
    <location>
        <begin position="416"/>
        <end position="443"/>
    </location>
</feature>
<feature type="region of interest" description="Disordered" evidence="1">
    <location>
        <begin position="76"/>
        <end position="138"/>
    </location>
</feature>
<proteinExistence type="predicted"/>
<dbReference type="EMBL" id="JACEFO010002150">
    <property type="protein sequence ID" value="KAF8677201.1"/>
    <property type="molecule type" value="Genomic_DNA"/>
</dbReference>
<feature type="compositionally biased region" description="Polar residues" evidence="1">
    <location>
        <begin position="453"/>
        <end position="498"/>
    </location>
</feature>
<comment type="caution">
    <text evidence="2">The sequence shown here is derived from an EMBL/GenBank/DDBJ whole genome shotgun (WGS) entry which is preliminary data.</text>
</comment>
<accession>A0A835B0V3</accession>
<reference evidence="2" key="1">
    <citation type="submission" date="2020-07" db="EMBL/GenBank/DDBJ databases">
        <title>Genome sequence and genetic diversity analysis of an under-domesticated orphan crop, white fonio (Digitaria exilis).</title>
        <authorList>
            <person name="Bennetzen J.L."/>
            <person name="Chen S."/>
            <person name="Ma X."/>
            <person name="Wang X."/>
            <person name="Yssel A.E.J."/>
            <person name="Chaluvadi S.R."/>
            <person name="Johnson M."/>
            <person name="Gangashetty P."/>
            <person name="Hamidou F."/>
            <person name="Sanogo M.D."/>
            <person name="Zwaenepoel A."/>
            <person name="Wallace J."/>
            <person name="Van De Peer Y."/>
            <person name="Van Deynze A."/>
        </authorList>
    </citation>
    <scope>NUCLEOTIDE SEQUENCE</scope>
    <source>
        <tissue evidence="2">Leaves</tissue>
    </source>
</reference>
<dbReference type="Proteomes" id="UP000636709">
    <property type="component" value="Unassembled WGS sequence"/>
</dbReference>
<evidence type="ECO:0000256" key="1">
    <source>
        <dbReference type="SAM" id="MobiDB-lite"/>
    </source>
</evidence>
<feature type="region of interest" description="Disordered" evidence="1">
    <location>
        <begin position="393"/>
        <end position="498"/>
    </location>
</feature>
<protein>
    <submittedName>
        <fullName evidence="2">Uncharacterized protein</fullName>
    </submittedName>
</protein>
<organism evidence="2 3">
    <name type="scientific">Digitaria exilis</name>
    <dbReference type="NCBI Taxonomy" id="1010633"/>
    <lineage>
        <taxon>Eukaryota</taxon>
        <taxon>Viridiplantae</taxon>
        <taxon>Streptophyta</taxon>
        <taxon>Embryophyta</taxon>
        <taxon>Tracheophyta</taxon>
        <taxon>Spermatophyta</taxon>
        <taxon>Magnoliopsida</taxon>
        <taxon>Liliopsida</taxon>
        <taxon>Poales</taxon>
        <taxon>Poaceae</taxon>
        <taxon>PACMAD clade</taxon>
        <taxon>Panicoideae</taxon>
        <taxon>Panicodae</taxon>
        <taxon>Paniceae</taxon>
        <taxon>Anthephorinae</taxon>
        <taxon>Digitaria</taxon>
    </lineage>
</organism>